<protein>
    <recommendedName>
        <fullName evidence="4">MYND-type domain-containing protein</fullName>
    </recommendedName>
</protein>
<evidence type="ECO:0000313" key="6">
    <source>
        <dbReference type="Proteomes" id="UP000663879"/>
    </source>
</evidence>
<keyword evidence="2" id="KW-0863">Zinc-finger</keyword>
<dbReference type="Proteomes" id="UP000663879">
    <property type="component" value="Unassembled WGS sequence"/>
</dbReference>
<dbReference type="PROSITE" id="PS01360">
    <property type="entry name" value="ZF_MYND_1"/>
    <property type="match status" value="1"/>
</dbReference>
<feature type="domain" description="MYND-type" evidence="4">
    <location>
        <begin position="28"/>
        <end position="64"/>
    </location>
</feature>
<gene>
    <name evidence="5" type="ORF">OXX778_LOCUS19368</name>
</gene>
<dbReference type="PANTHER" id="PTHR12197">
    <property type="entry name" value="HISTONE-LYSINE N-METHYLTRANSFERASE SMYD"/>
    <property type="match status" value="1"/>
</dbReference>
<dbReference type="GO" id="GO:0005634">
    <property type="term" value="C:nucleus"/>
    <property type="evidence" value="ECO:0007669"/>
    <property type="project" value="TreeGrafter"/>
</dbReference>
<evidence type="ECO:0000256" key="2">
    <source>
        <dbReference type="ARBA" id="ARBA00022771"/>
    </source>
</evidence>
<dbReference type="InterPro" id="IPR002893">
    <property type="entry name" value="Znf_MYND"/>
</dbReference>
<reference evidence="5" key="1">
    <citation type="submission" date="2021-02" db="EMBL/GenBank/DDBJ databases">
        <authorList>
            <person name="Nowell W R."/>
        </authorList>
    </citation>
    <scope>NUCLEOTIDE SEQUENCE</scope>
    <source>
        <strain evidence="5">Ploen Becks lab</strain>
    </source>
</reference>
<dbReference type="OrthoDB" id="265717at2759"/>
<sequence length="256" mass="29729">MFFKKDQTILEEKPFVFAIDPIQNKKYCGFCFQNANVKECPSCEQFYYCSRKCGHLDLIHKKECKAFRNCSERESIKYMLRIDLLRLFLRLLLVVTEKDVNPTELARFKSLTDEYDNIVKDKERINQLNSISANIGIIMGQEFLRQFSEKDLISYFGRMLMHKIAIKSGEISIGIGIYFNARKFQHSCEANSTMYFSGSRLLIKANRLITQDESPTISLCESSLSDSERRIFLKKSFYFDCNCSKCSGTQAIKAVM</sequence>
<evidence type="ECO:0000256" key="3">
    <source>
        <dbReference type="ARBA" id="ARBA00022833"/>
    </source>
</evidence>
<keyword evidence="6" id="KW-1185">Reference proteome</keyword>
<dbReference type="PANTHER" id="PTHR12197:SF251">
    <property type="entry name" value="EG:BACR7C10.4 PROTEIN"/>
    <property type="match status" value="1"/>
</dbReference>
<dbReference type="InterPro" id="IPR046341">
    <property type="entry name" value="SET_dom_sf"/>
</dbReference>
<comment type="caution">
    <text evidence="5">The sequence shown here is derived from an EMBL/GenBank/DDBJ whole genome shotgun (WGS) entry which is preliminary data.</text>
</comment>
<evidence type="ECO:0000256" key="1">
    <source>
        <dbReference type="ARBA" id="ARBA00022723"/>
    </source>
</evidence>
<proteinExistence type="predicted"/>
<accession>A0A814LFK9</accession>
<dbReference type="Pfam" id="PF01753">
    <property type="entry name" value="zf-MYND"/>
    <property type="match status" value="1"/>
</dbReference>
<organism evidence="5 6">
    <name type="scientific">Brachionus calyciflorus</name>
    <dbReference type="NCBI Taxonomy" id="104777"/>
    <lineage>
        <taxon>Eukaryota</taxon>
        <taxon>Metazoa</taxon>
        <taxon>Spiralia</taxon>
        <taxon>Gnathifera</taxon>
        <taxon>Rotifera</taxon>
        <taxon>Eurotatoria</taxon>
        <taxon>Monogononta</taxon>
        <taxon>Pseudotrocha</taxon>
        <taxon>Ploima</taxon>
        <taxon>Brachionidae</taxon>
        <taxon>Brachionus</taxon>
    </lineage>
</organism>
<evidence type="ECO:0000313" key="5">
    <source>
        <dbReference type="EMBL" id="CAF1062862.1"/>
    </source>
</evidence>
<dbReference type="Gene3D" id="1.10.220.160">
    <property type="match status" value="1"/>
</dbReference>
<dbReference type="EMBL" id="CAJNOC010005817">
    <property type="protein sequence ID" value="CAF1062862.1"/>
    <property type="molecule type" value="Genomic_DNA"/>
</dbReference>
<dbReference type="GO" id="GO:0008270">
    <property type="term" value="F:zinc ion binding"/>
    <property type="evidence" value="ECO:0007669"/>
    <property type="project" value="UniProtKB-KW"/>
</dbReference>
<dbReference type="Gene3D" id="2.170.270.10">
    <property type="entry name" value="SET domain"/>
    <property type="match status" value="1"/>
</dbReference>
<keyword evidence="3" id="KW-0862">Zinc</keyword>
<evidence type="ECO:0000259" key="4">
    <source>
        <dbReference type="PROSITE" id="PS01360"/>
    </source>
</evidence>
<dbReference type="SUPFAM" id="SSF144232">
    <property type="entry name" value="HIT/MYND zinc finger-like"/>
    <property type="match status" value="1"/>
</dbReference>
<name>A0A814LFK9_9BILA</name>
<dbReference type="AlphaFoldDB" id="A0A814LFK9"/>
<dbReference type="Gene3D" id="6.10.140.2220">
    <property type="match status" value="1"/>
</dbReference>
<dbReference type="InterPro" id="IPR050869">
    <property type="entry name" value="H3K4_H4K5_MeTrfase"/>
</dbReference>
<dbReference type="SUPFAM" id="SSF82199">
    <property type="entry name" value="SET domain"/>
    <property type="match status" value="1"/>
</dbReference>
<keyword evidence="1" id="KW-0479">Metal-binding</keyword>